<evidence type="ECO:0000256" key="3">
    <source>
        <dbReference type="ARBA" id="ARBA00022692"/>
    </source>
</evidence>
<feature type="compositionally biased region" description="Basic and acidic residues" evidence="11">
    <location>
        <begin position="506"/>
        <end position="524"/>
    </location>
</feature>
<keyword evidence="7 12" id="KW-0472">Membrane</keyword>
<dbReference type="InterPro" id="IPR036392">
    <property type="entry name" value="PLAT/LH2_dom_sf"/>
</dbReference>
<evidence type="ECO:0000256" key="7">
    <source>
        <dbReference type="ARBA" id="ARBA00023136"/>
    </source>
</evidence>
<dbReference type="PANTHER" id="PTHR10877">
    <property type="entry name" value="POLYCYSTIN FAMILY MEMBER"/>
    <property type="match status" value="1"/>
</dbReference>
<dbReference type="InterPro" id="IPR046338">
    <property type="entry name" value="GAIN_dom_sf"/>
</dbReference>
<dbReference type="InterPro" id="IPR057244">
    <property type="entry name" value="GAIN_B"/>
</dbReference>
<name>A0A673FY16_9TELE</name>
<dbReference type="Pfam" id="PF01477">
    <property type="entry name" value="PLAT"/>
    <property type="match status" value="1"/>
</dbReference>
<dbReference type="GO" id="GO:0005262">
    <property type="term" value="F:calcium channel activity"/>
    <property type="evidence" value="ECO:0007669"/>
    <property type="project" value="TreeGrafter"/>
</dbReference>
<keyword evidence="4" id="KW-0732">Signal</keyword>
<evidence type="ECO:0000259" key="14">
    <source>
        <dbReference type="PROSITE" id="PS50221"/>
    </source>
</evidence>
<feature type="transmembrane region" description="Helical" evidence="12">
    <location>
        <begin position="1079"/>
        <end position="1101"/>
    </location>
</feature>
<sequence>CIIYRGLIVHVGQPARRTSVILIFILNVSQMTSFRINPFSRHEGEHISGSVGSLSLTKMNGSVITVANLTEEIEILLPRTEVAEVNQTLLELAIFSTVVINVTAPNISLVFKLDPSEETPLQLLLGFQDYPNDTNYEAWIQLPQDEERYTWVLNPTEMTIEVGVYYLLVRPVVGAGVNSTNTSVFITTIAAHCLYWDETKANWSGDGCRVGPRTTTLVTQCLCTHLTFFGSSFFVMPNVVDVSRTAELFATFVNNPVVVCFVGAIILAYLLVVMWARRKDIQDAVKVKVTVLEDNDPLAEYRYLLSINTGHRRGASTSSQVMTLQGTEGEIEPHHLTDPEKPVFERGGLDMFLLTTPFSLGELQSIRLWHDNSGQHPAWYVNKVMVQDLETGQKWHFLCNSWLSVDLGEYTLDKVFPVATEMDLKRFRYVTAKDFRDGHIWFSVISRPPSSNFTRVQRVSCCFSLLLCTMLTSIMFWGIPSDPSDSIIMFPINLLIVSIFRNARPREQKSESSSKQQSKIDPKKPGKMGRVSPNQPPHNNHKEITPDTVIKASPSLRVWPRIVPFLCHNGCESSFCENPEQNGKHSVYSQYLYKQLQNVERALRLLGPSSFSMPNSYNQAVLQVQGMKNLLEPHVSSCSVSGLHTRSSSPTEGNSGDSRKCSQKGLPWWFVFVGWFLVVSTSGVSAYFTMMYGLTYGKERSISWLISMVVSFFESLFITQPVKVRDGIKKTILVIFLFVFYDSSYYHFFSVTKPQLKHLSTDDPDAIRIARRDSTCSFYQPPPPTDIEKMRNNMIKEQKVFALIREILSKKNIIYLLLIKRSRDPHAYYLTQHIRQSFSNGISESMNHKDILNWAKSSLLSNLVGQYPGIPSVCIVNIVYLFKVKNYCTHTLALPNSGQTPGKPCLGHLFSKSLKDSHVVKGWTHGNFVVFTGAFQYRSEVQTVHLYQSTGGFHIFVMASEAIYFLFILYYMFVQGKLMKQQKWAYFRSKWNLLELAIIILSWSALSVFVKRTILGNRDIDCFSNRFASFYETATADAVLGYLIAFLVLLATIKLWHLLRLNPKLHMITSTLQRAWTDISGFIVVMTIMFLAYSIACNLMYGWRLYSYRTLLEAAQTIICLQLGIFNYDEVLDYNPVLGAFLIGSCIIFMTFVVLNLFISVILVAFNEEQLHPTEIVDLMLMKICSLLGIKCKKKQIDADASLTTASVIS</sequence>
<feature type="transmembrane region" description="Helical" evidence="12">
    <location>
        <begin position="702"/>
        <end position="719"/>
    </location>
</feature>
<evidence type="ECO:0000256" key="12">
    <source>
        <dbReference type="SAM" id="Phobius"/>
    </source>
</evidence>
<feature type="region of interest" description="Disordered" evidence="11">
    <location>
        <begin position="642"/>
        <end position="661"/>
    </location>
</feature>
<feature type="domain" description="GAIN-B" evidence="14">
    <location>
        <begin position="111"/>
        <end position="243"/>
    </location>
</feature>
<comment type="caution">
    <text evidence="10">Lacks conserved residue(s) required for the propagation of feature annotation.</text>
</comment>
<feature type="transmembrane region" description="Helical" evidence="12">
    <location>
        <begin position="993"/>
        <end position="1010"/>
    </location>
</feature>
<dbReference type="FunFam" id="1.10.287.70:FF:000086">
    <property type="entry name" value="Polycystic kidney disease 2"/>
    <property type="match status" value="1"/>
</dbReference>
<dbReference type="SUPFAM" id="SSF49723">
    <property type="entry name" value="Lipase/lipooxygenase domain (PLAT/LH2 domain)"/>
    <property type="match status" value="1"/>
</dbReference>
<evidence type="ECO:0000256" key="6">
    <source>
        <dbReference type="ARBA" id="ARBA00022989"/>
    </source>
</evidence>
<dbReference type="CDD" id="cd01752">
    <property type="entry name" value="PLAT_polycystin"/>
    <property type="match status" value="1"/>
</dbReference>
<dbReference type="InterPro" id="IPR000203">
    <property type="entry name" value="GPS"/>
</dbReference>
<feature type="region of interest" description="Disordered" evidence="11">
    <location>
        <begin position="506"/>
        <end position="547"/>
    </location>
</feature>
<dbReference type="InterPro" id="IPR001024">
    <property type="entry name" value="PLAT/LH2_dom"/>
</dbReference>
<dbReference type="AlphaFoldDB" id="A0A673FY16"/>
<dbReference type="PANTHER" id="PTHR10877:SF134">
    <property type="entry name" value="POLYCYSTIN-1-LIKE PROTEIN 2"/>
    <property type="match status" value="1"/>
</dbReference>
<dbReference type="PROSITE" id="PS50095">
    <property type="entry name" value="PLAT"/>
    <property type="match status" value="1"/>
</dbReference>
<feature type="domain" description="PLAT" evidence="13">
    <location>
        <begin position="301"/>
        <end position="417"/>
    </location>
</feature>
<comment type="subcellular location">
    <subcellularLocation>
        <location evidence="1">Membrane</location>
        <topology evidence="1">Multi-pass membrane protein</topology>
    </subcellularLocation>
</comment>
<evidence type="ECO:0000256" key="2">
    <source>
        <dbReference type="ARBA" id="ARBA00007200"/>
    </source>
</evidence>
<feature type="transmembrane region" description="Helical" evidence="12">
    <location>
        <begin position="486"/>
        <end position="503"/>
    </location>
</feature>
<protein>
    <submittedName>
        <fullName evidence="15">Polycystic kidney disease 1 like 2a</fullName>
    </submittedName>
</protein>
<keyword evidence="8" id="KW-1015">Disulfide bond</keyword>
<dbReference type="PROSITE" id="PS50221">
    <property type="entry name" value="GAIN_B"/>
    <property type="match status" value="1"/>
</dbReference>
<reference evidence="15" key="2">
    <citation type="submission" date="2025-09" db="UniProtKB">
        <authorList>
            <consortium name="Ensembl"/>
        </authorList>
    </citation>
    <scope>IDENTIFICATION</scope>
</reference>
<dbReference type="GO" id="GO:0030246">
    <property type="term" value="F:carbohydrate binding"/>
    <property type="evidence" value="ECO:0007669"/>
    <property type="project" value="UniProtKB-KW"/>
</dbReference>
<dbReference type="SMART" id="SM00308">
    <property type="entry name" value="LH2"/>
    <property type="match status" value="1"/>
</dbReference>
<dbReference type="Pfam" id="PF08016">
    <property type="entry name" value="PKD_channel"/>
    <property type="match status" value="1"/>
</dbReference>
<dbReference type="InterPro" id="IPR042060">
    <property type="entry name" value="PLAT_polycystin1"/>
</dbReference>
<evidence type="ECO:0000259" key="13">
    <source>
        <dbReference type="PROSITE" id="PS50095"/>
    </source>
</evidence>
<keyword evidence="9" id="KW-0325">Glycoprotein</keyword>
<evidence type="ECO:0000256" key="4">
    <source>
        <dbReference type="ARBA" id="ARBA00022729"/>
    </source>
</evidence>
<reference evidence="15" key="1">
    <citation type="submission" date="2025-08" db="UniProtKB">
        <authorList>
            <consortium name="Ensembl"/>
        </authorList>
    </citation>
    <scope>IDENTIFICATION</scope>
</reference>
<accession>A0A673FY16</accession>
<keyword evidence="16" id="KW-1185">Reference proteome</keyword>
<evidence type="ECO:0000256" key="8">
    <source>
        <dbReference type="ARBA" id="ARBA00023157"/>
    </source>
</evidence>
<dbReference type="Gene3D" id="2.60.220.50">
    <property type="match status" value="1"/>
</dbReference>
<evidence type="ECO:0000256" key="1">
    <source>
        <dbReference type="ARBA" id="ARBA00004141"/>
    </source>
</evidence>
<feature type="compositionally biased region" description="Polar residues" evidence="11">
    <location>
        <begin position="642"/>
        <end position="656"/>
    </location>
</feature>
<dbReference type="FunFam" id="2.60.60.20:FF:000008">
    <property type="entry name" value="Polycystic kidney disease 1-like 2, isoform CRA_a"/>
    <property type="match status" value="1"/>
</dbReference>
<feature type="transmembrane region" description="Helical" evidence="12">
    <location>
        <begin position="459"/>
        <end position="480"/>
    </location>
</feature>
<dbReference type="GO" id="GO:0050982">
    <property type="term" value="P:detection of mechanical stimulus"/>
    <property type="evidence" value="ECO:0007669"/>
    <property type="project" value="TreeGrafter"/>
</dbReference>
<dbReference type="GO" id="GO:0016020">
    <property type="term" value="C:membrane"/>
    <property type="evidence" value="ECO:0007669"/>
    <property type="project" value="UniProtKB-SubCell"/>
</dbReference>
<evidence type="ECO:0000256" key="9">
    <source>
        <dbReference type="ARBA" id="ARBA00023180"/>
    </source>
</evidence>
<feature type="transmembrane region" description="Helical" evidence="12">
    <location>
        <begin position="256"/>
        <end position="276"/>
    </location>
</feature>
<evidence type="ECO:0000313" key="16">
    <source>
        <dbReference type="Proteomes" id="UP000472270"/>
    </source>
</evidence>
<dbReference type="Gene3D" id="2.60.60.20">
    <property type="entry name" value="PLAT/LH2 domain"/>
    <property type="match status" value="1"/>
</dbReference>
<evidence type="ECO:0000256" key="11">
    <source>
        <dbReference type="SAM" id="MobiDB-lite"/>
    </source>
</evidence>
<keyword evidence="3 12" id="KW-0812">Transmembrane</keyword>
<evidence type="ECO:0000256" key="5">
    <source>
        <dbReference type="ARBA" id="ARBA00022734"/>
    </source>
</evidence>
<comment type="similarity">
    <text evidence="2">Belongs to the polycystin family.</text>
</comment>
<feature type="transmembrane region" description="Helical" evidence="12">
    <location>
        <begin position="668"/>
        <end position="690"/>
    </location>
</feature>
<evidence type="ECO:0000313" key="15">
    <source>
        <dbReference type="Ensembl" id="ENSSRHP00000005076.1"/>
    </source>
</evidence>
<dbReference type="Pfam" id="PF01825">
    <property type="entry name" value="GPS"/>
    <property type="match status" value="1"/>
</dbReference>
<keyword evidence="6 12" id="KW-1133">Transmembrane helix</keyword>
<proteinExistence type="inferred from homology"/>
<dbReference type="Proteomes" id="UP000472270">
    <property type="component" value="Unassembled WGS sequence"/>
</dbReference>
<dbReference type="InterPro" id="IPR051223">
    <property type="entry name" value="Polycystin"/>
</dbReference>
<evidence type="ECO:0000256" key="10">
    <source>
        <dbReference type="PROSITE-ProRule" id="PRU00152"/>
    </source>
</evidence>
<feature type="transmembrane region" description="Helical" evidence="12">
    <location>
        <begin position="953"/>
        <end position="973"/>
    </location>
</feature>
<dbReference type="InterPro" id="IPR013122">
    <property type="entry name" value="PKD1_2_channel"/>
</dbReference>
<dbReference type="Ensembl" id="ENSSRHT00000005270.1">
    <property type="protein sequence ID" value="ENSSRHP00000005076.1"/>
    <property type="gene ID" value="ENSSRHG00000003271.1"/>
</dbReference>
<feature type="transmembrane region" description="Helical" evidence="12">
    <location>
        <begin position="731"/>
        <end position="749"/>
    </location>
</feature>
<feature type="transmembrane region" description="Helical" evidence="12">
    <location>
        <begin position="1137"/>
        <end position="1166"/>
    </location>
</feature>
<keyword evidence="5" id="KW-0430">Lectin</keyword>
<organism evidence="15 16">
    <name type="scientific">Sinocyclocheilus rhinocerous</name>
    <dbReference type="NCBI Taxonomy" id="307959"/>
    <lineage>
        <taxon>Eukaryota</taxon>
        <taxon>Metazoa</taxon>
        <taxon>Chordata</taxon>
        <taxon>Craniata</taxon>
        <taxon>Vertebrata</taxon>
        <taxon>Euteleostomi</taxon>
        <taxon>Actinopterygii</taxon>
        <taxon>Neopterygii</taxon>
        <taxon>Teleostei</taxon>
        <taxon>Ostariophysi</taxon>
        <taxon>Cypriniformes</taxon>
        <taxon>Cyprinidae</taxon>
        <taxon>Cyprininae</taxon>
        <taxon>Sinocyclocheilus</taxon>
    </lineage>
</organism>
<dbReference type="SMART" id="SM00303">
    <property type="entry name" value="GPS"/>
    <property type="match status" value="1"/>
</dbReference>
<feature type="transmembrane region" description="Helical" evidence="12">
    <location>
        <begin position="1039"/>
        <end position="1059"/>
    </location>
</feature>